<dbReference type="PANTHER" id="PTHR24198:SF165">
    <property type="entry name" value="ANKYRIN REPEAT-CONTAINING PROTEIN-RELATED"/>
    <property type="match status" value="1"/>
</dbReference>
<dbReference type="Gene3D" id="1.25.40.20">
    <property type="entry name" value="Ankyrin repeat-containing domain"/>
    <property type="match status" value="3"/>
</dbReference>
<proteinExistence type="predicted"/>
<evidence type="ECO:0000313" key="4">
    <source>
        <dbReference type="Proteomes" id="UP001160390"/>
    </source>
</evidence>
<protein>
    <recommendedName>
        <fullName evidence="5">Ankyrin</fullName>
    </recommendedName>
</protein>
<gene>
    <name evidence="3" type="ORF">CCHLO57077_00017221</name>
</gene>
<reference evidence="3" key="1">
    <citation type="submission" date="2023-01" db="EMBL/GenBank/DDBJ databases">
        <authorList>
            <person name="Piombo E."/>
        </authorList>
    </citation>
    <scope>NUCLEOTIDE SEQUENCE</scope>
</reference>
<keyword evidence="2" id="KW-0040">ANK repeat</keyword>
<dbReference type="SUPFAM" id="SSF48403">
    <property type="entry name" value="Ankyrin repeat"/>
    <property type="match status" value="1"/>
</dbReference>
<evidence type="ECO:0000313" key="3">
    <source>
        <dbReference type="EMBL" id="CAI6042376.1"/>
    </source>
</evidence>
<organism evidence="3 4">
    <name type="scientific">Clonostachys chloroleuca</name>
    <dbReference type="NCBI Taxonomy" id="1926264"/>
    <lineage>
        <taxon>Eukaryota</taxon>
        <taxon>Fungi</taxon>
        <taxon>Dikarya</taxon>
        <taxon>Ascomycota</taxon>
        <taxon>Pezizomycotina</taxon>
        <taxon>Sordariomycetes</taxon>
        <taxon>Hypocreomycetidae</taxon>
        <taxon>Hypocreales</taxon>
        <taxon>Bionectriaceae</taxon>
        <taxon>Clonostachys</taxon>
    </lineage>
</organism>
<dbReference type="Pfam" id="PF12796">
    <property type="entry name" value="Ank_2"/>
    <property type="match status" value="1"/>
</dbReference>
<dbReference type="PANTHER" id="PTHR24198">
    <property type="entry name" value="ANKYRIN REPEAT AND PROTEIN KINASE DOMAIN-CONTAINING PROTEIN"/>
    <property type="match status" value="1"/>
</dbReference>
<evidence type="ECO:0008006" key="5">
    <source>
        <dbReference type="Google" id="ProtNLM"/>
    </source>
</evidence>
<keyword evidence="4" id="KW-1185">Reference proteome</keyword>
<evidence type="ECO:0000256" key="1">
    <source>
        <dbReference type="ARBA" id="ARBA00022737"/>
    </source>
</evidence>
<accession>A0AA35LRL0</accession>
<dbReference type="InterPro" id="IPR002110">
    <property type="entry name" value="Ankyrin_rpt"/>
</dbReference>
<dbReference type="InterPro" id="IPR036770">
    <property type="entry name" value="Ankyrin_rpt-contain_sf"/>
</dbReference>
<dbReference type="AlphaFoldDB" id="A0AA35LRL0"/>
<dbReference type="Pfam" id="PF00023">
    <property type="entry name" value="Ank"/>
    <property type="match status" value="1"/>
</dbReference>
<sequence length="669" mass="74925">MSPIENLPTEIVQYIAELCTWDSAPPEDGFPSQIDIQRYKHRGEWRVQSYARYHAAFARTSRHFHAMLNKQLYIRNLYRDPNIFSCIRWAVEHNRLETIKRAHKYGADLNSYGPDPHITTLPNNRGSEDRYVKVNAGRPSLTLFPTNLRKLSGYLLEAKVEVDKEVPGIGSYPMLRALSSMSEDIALMLANRGAYLIHEGVSALPMAHAWGFHRVVKILLRENDPVSLTGKLLVGASSDDLKLVTEGLKHPDVDVNDQRSDGNTALHLAIVSAKGKLDVIKFILQQPKIRLSIPNAFGEVPIHVAARRRRMDMVQLLEKMPDFDINCRTPKNETVLHMAAKGRDKDIFSYLLHHPTLRFPQDGYRRGQDLSSLMDICLLWEDVLARDLLELLFESGAQLKPGRYQVVNAVKHGKLLTASKLVSIISQENFDREYGRGAQNADFGLLHYALCLQHPHLATFVRESIARGVNIQLAPINIHAPQAISGIATPLFFATAFARNADCMKMLLEAGADVNSPVRVRVAPGRGRRGCRTMSILSGLFSYAWRERQSIVECPIQYAGLKKMEIPITEGMSELEGPILMLLQHGATLNMVGDCPSALSLVSTEAVESSSLSVLKLLTNNATRRNVSIGHVESLLGEFPLVEDKPVQRELHNILQGFKERLLRGGNQD</sequence>
<name>A0AA35LRL0_9HYPO</name>
<dbReference type="EMBL" id="CABFNP030000549">
    <property type="protein sequence ID" value="CAI6042376.1"/>
    <property type="molecule type" value="Genomic_DNA"/>
</dbReference>
<dbReference type="Proteomes" id="UP001160390">
    <property type="component" value="Unassembled WGS sequence"/>
</dbReference>
<evidence type="ECO:0000256" key="2">
    <source>
        <dbReference type="ARBA" id="ARBA00023043"/>
    </source>
</evidence>
<comment type="caution">
    <text evidence="3">The sequence shown here is derived from an EMBL/GenBank/DDBJ whole genome shotgun (WGS) entry which is preliminary data.</text>
</comment>
<dbReference type="SMART" id="SM00248">
    <property type="entry name" value="ANK"/>
    <property type="match status" value="6"/>
</dbReference>
<keyword evidence="1" id="KW-0677">Repeat</keyword>